<gene>
    <name evidence="2" type="ORF">GCM10010910_07530</name>
</gene>
<organism evidence="2 3">
    <name type="scientific">Microbacterium nanhaiense</name>
    <dbReference type="NCBI Taxonomy" id="1301026"/>
    <lineage>
        <taxon>Bacteria</taxon>
        <taxon>Bacillati</taxon>
        <taxon>Actinomycetota</taxon>
        <taxon>Actinomycetes</taxon>
        <taxon>Micrococcales</taxon>
        <taxon>Microbacteriaceae</taxon>
        <taxon>Microbacterium</taxon>
    </lineage>
</organism>
<protein>
    <submittedName>
        <fullName evidence="2">Uncharacterized protein</fullName>
    </submittedName>
</protein>
<proteinExistence type="predicted"/>
<name>A0ABQ2N009_9MICO</name>
<evidence type="ECO:0000313" key="2">
    <source>
        <dbReference type="EMBL" id="GGO60930.1"/>
    </source>
</evidence>
<evidence type="ECO:0000256" key="1">
    <source>
        <dbReference type="SAM" id="MobiDB-lite"/>
    </source>
</evidence>
<accession>A0ABQ2N009</accession>
<keyword evidence="3" id="KW-1185">Reference proteome</keyword>
<sequence>MQSHEVTILFVPVPGLFVPIPGIHTPAGSKHMETRRRALGRSRRPVTREGSFVPSRDDAIAPHAREWTRG</sequence>
<dbReference type="EMBL" id="BMMQ01000002">
    <property type="protein sequence ID" value="GGO60930.1"/>
    <property type="molecule type" value="Genomic_DNA"/>
</dbReference>
<reference evidence="3" key="1">
    <citation type="journal article" date="2019" name="Int. J. Syst. Evol. Microbiol.">
        <title>The Global Catalogue of Microorganisms (GCM) 10K type strain sequencing project: providing services to taxonomists for standard genome sequencing and annotation.</title>
        <authorList>
            <consortium name="The Broad Institute Genomics Platform"/>
            <consortium name="The Broad Institute Genome Sequencing Center for Infectious Disease"/>
            <person name="Wu L."/>
            <person name="Ma J."/>
        </authorList>
    </citation>
    <scope>NUCLEOTIDE SEQUENCE [LARGE SCALE GENOMIC DNA]</scope>
    <source>
        <strain evidence="3">CGMCC 4.7181</strain>
    </source>
</reference>
<dbReference type="Proteomes" id="UP000638043">
    <property type="component" value="Unassembled WGS sequence"/>
</dbReference>
<evidence type="ECO:0000313" key="3">
    <source>
        <dbReference type="Proteomes" id="UP000638043"/>
    </source>
</evidence>
<comment type="caution">
    <text evidence="2">The sequence shown here is derived from an EMBL/GenBank/DDBJ whole genome shotgun (WGS) entry which is preliminary data.</text>
</comment>
<feature type="region of interest" description="Disordered" evidence="1">
    <location>
        <begin position="23"/>
        <end position="54"/>
    </location>
</feature>